<evidence type="ECO:0000313" key="3">
    <source>
        <dbReference type="Proteomes" id="UP000003022"/>
    </source>
</evidence>
<feature type="transmembrane region" description="Helical" evidence="1">
    <location>
        <begin position="132"/>
        <end position="154"/>
    </location>
</feature>
<dbReference type="Pfam" id="PF13398">
    <property type="entry name" value="Peptidase_M50B"/>
    <property type="match status" value="1"/>
</dbReference>
<keyword evidence="1" id="KW-0812">Transmembrane</keyword>
<dbReference type="EMBL" id="AEYX01000041">
    <property type="protein sequence ID" value="EGG45147.1"/>
    <property type="molecule type" value="Genomic_DNA"/>
</dbReference>
<keyword evidence="1" id="KW-0472">Membrane</keyword>
<dbReference type="InterPro" id="IPR049500">
    <property type="entry name" value="Peptidase_M50B-like"/>
</dbReference>
<evidence type="ECO:0000313" key="2">
    <source>
        <dbReference type="EMBL" id="EGG45147.1"/>
    </source>
</evidence>
<feature type="transmembrane region" description="Helical" evidence="1">
    <location>
        <begin position="233"/>
        <end position="255"/>
    </location>
</feature>
<reference evidence="2 3" key="1">
    <citation type="journal article" date="2011" name="J. Bacteriol.">
        <title>Draft genome sequence of the marine bacterium Streptomyces griseoaurantiacus M045, which produces novel manumycin-type antibiotics with a pABA core component.</title>
        <authorList>
            <person name="Li F."/>
            <person name="Jiang P."/>
            <person name="Zheng H."/>
            <person name="Wang S."/>
            <person name="Zhao G."/>
            <person name="Qin S."/>
            <person name="Liu Z."/>
        </authorList>
    </citation>
    <scope>NUCLEOTIDE SEQUENCE [LARGE SCALE GENOMIC DNA]</scope>
    <source>
        <strain evidence="2 3">M045</strain>
    </source>
</reference>
<dbReference type="Proteomes" id="UP000003022">
    <property type="component" value="Unassembled WGS sequence"/>
</dbReference>
<name>F3NMW1_9ACTN</name>
<dbReference type="eggNOG" id="ENOG502ZBQ3">
    <property type="taxonomic scope" value="Bacteria"/>
</dbReference>
<keyword evidence="3" id="KW-1185">Reference proteome</keyword>
<keyword evidence="1" id="KW-1133">Transmembrane helix</keyword>
<feature type="transmembrane region" description="Helical" evidence="1">
    <location>
        <begin position="109"/>
        <end position="126"/>
    </location>
</feature>
<dbReference type="STRING" id="996637.SGM_4475"/>
<proteinExistence type="predicted"/>
<sequence length="257" mass="27015">MVGAVPARPDLPESAPIMNPLATPSLPELWDRLFGTQPDPDLWVVLATLVAALAAVLPHAVWRVSRNAVTIAHEGGHGLVALLTGRTLTGIRLHSDTSGLTVSRGKPHGLGMILTAAAGYTAPPLLGLGGAALLAAGHITALLWLATALLLVMLVMIRNAYGVLTVLVTGGLFLAVSWLTGAQVQAAFAYAVVWFLLLGGVRPAFELQAKRRRGNAGDSDADQLSRLTNVPPALWLFLFHAVSLCSLIGGTRWLLDL</sequence>
<feature type="transmembrane region" description="Helical" evidence="1">
    <location>
        <begin position="161"/>
        <end position="181"/>
    </location>
</feature>
<dbReference type="AlphaFoldDB" id="F3NMW1"/>
<protein>
    <submittedName>
        <fullName evidence="2">Integral membrane protein</fullName>
    </submittedName>
</protein>
<accession>F3NMW1</accession>
<feature type="transmembrane region" description="Helical" evidence="1">
    <location>
        <begin position="42"/>
        <end position="62"/>
    </location>
</feature>
<comment type="caution">
    <text evidence="2">The sequence shown here is derived from an EMBL/GenBank/DDBJ whole genome shotgun (WGS) entry which is preliminary data.</text>
</comment>
<evidence type="ECO:0000256" key="1">
    <source>
        <dbReference type="SAM" id="Phobius"/>
    </source>
</evidence>
<feature type="transmembrane region" description="Helical" evidence="1">
    <location>
        <begin position="187"/>
        <end position="205"/>
    </location>
</feature>
<gene>
    <name evidence="2" type="ORF">SGM_4475</name>
</gene>
<organism evidence="2 3">
    <name type="scientific">Streptomyces griseoaurantiacus M045</name>
    <dbReference type="NCBI Taxonomy" id="996637"/>
    <lineage>
        <taxon>Bacteria</taxon>
        <taxon>Bacillati</taxon>
        <taxon>Actinomycetota</taxon>
        <taxon>Actinomycetes</taxon>
        <taxon>Kitasatosporales</taxon>
        <taxon>Streptomycetaceae</taxon>
        <taxon>Streptomyces</taxon>
        <taxon>Streptomyces aurantiacus group</taxon>
    </lineage>
</organism>